<dbReference type="InterPro" id="IPR007053">
    <property type="entry name" value="LRAT_dom"/>
</dbReference>
<dbReference type="STRING" id="180498.A0A067LCI5"/>
<dbReference type="PROSITE" id="PS51934">
    <property type="entry name" value="LRAT"/>
    <property type="match status" value="1"/>
</dbReference>
<protein>
    <recommendedName>
        <fullName evidence="1">LRAT domain-containing protein</fullName>
    </recommendedName>
</protein>
<dbReference type="Proteomes" id="UP000027138">
    <property type="component" value="Unassembled WGS sequence"/>
</dbReference>
<dbReference type="Gene3D" id="3.90.1720.10">
    <property type="entry name" value="endopeptidase domain like (from Nostoc punctiforme)"/>
    <property type="match status" value="1"/>
</dbReference>
<proteinExistence type="predicted"/>
<accession>A0A067LCI5</accession>
<dbReference type="AlphaFoldDB" id="A0A067LCI5"/>
<dbReference type="PANTHER" id="PTHR46137">
    <property type="entry name" value="OS05G0310600 PROTEIN"/>
    <property type="match status" value="1"/>
</dbReference>
<dbReference type="Pfam" id="PF04970">
    <property type="entry name" value="LRAT"/>
    <property type="match status" value="1"/>
</dbReference>
<reference evidence="2 3" key="1">
    <citation type="journal article" date="2014" name="PLoS ONE">
        <title>Global Analysis of Gene Expression Profiles in Physic Nut (Jatropha curcas L.) Seedlings Exposed to Salt Stress.</title>
        <authorList>
            <person name="Zhang L."/>
            <person name="Zhang C."/>
            <person name="Wu P."/>
            <person name="Chen Y."/>
            <person name="Li M."/>
            <person name="Jiang H."/>
            <person name="Wu G."/>
        </authorList>
    </citation>
    <scope>NUCLEOTIDE SEQUENCE [LARGE SCALE GENOMIC DNA]</scope>
    <source>
        <strain evidence="3">cv. GZQX0401</strain>
        <tissue evidence="2">Young leaves</tissue>
    </source>
</reference>
<organism evidence="2 3">
    <name type="scientific">Jatropha curcas</name>
    <name type="common">Barbados nut</name>
    <dbReference type="NCBI Taxonomy" id="180498"/>
    <lineage>
        <taxon>Eukaryota</taxon>
        <taxon>Viridiplantae</taxon>
        <taxon>Streptophyta</taxon>
        <taxon>Embryophyta</taxon>
        <taxon>Tracheophyta</taxon>
        <taxon>Spermatophyta</taxon>
        <taxon>Magnoliopsida</taxon>
        <taxon>eudicotyledons</taxon>
        <taxon>Gunneridae</taxon>
        <taxon>Pentapetalae</taxon>
        <taxon>rosids</taxon>
        <taxon>fabids</taxon>
        <taxon>Malpighiales</taxon>
        <taxon>Euphorbiaceae</taxon>
        <taxon>Crotonoideae</taxon>
        <taxon>Jatropheae</taxon>
        <taxon>Jatropha</taxon>
    </lineage>
</organism>
<dbReference type="KEGG" id="jcu:105630359"/>
<name>A0A067LCI5_JATCU</name>
<dbReference type="OrthoDB" id="68610at2759"/>
<sequence>MVETSLQLQPGDHIFAIRRFKGYSHHGIYVGELHGIKYVIHFTTSTGIKSSKNPACQVCGYDTNIHYGVVKTCLDCFLSGDSLQVKDYNGNSKPSYEVVQTAYRLLQDGFGEYELIMKNCEHFATFCKTGKTQSAQVDKAIDIAFERLVLPAAPIVESVFVLSKLLRSQFGIKTLIRR</sequence>
<dbReference type="PANTHER" id="PTHR46137:SF1">
    <property type="entry name" value="LRAT DOMAIN-CONTAINING PROTEIN"/>
    <property type="match status" value="1"/>
</dbReference>
<dbReference type="EMBL" id="KK914317">
    <property type="protein sequence ID" value="KDP41784.1"/>
    <property type="molecule type" value="Genomic_DNA"/>
</dbReference>
<keyword evidence="3" id="KW-1185">Reference proteome</keyword>
<evidence type="ECO:0000313" key="3">
    <source>
        <dbReference type="Proteomes" id="UP000027138"/>
    </source>
</evidence>
<gene>
    <name evidence="2" type="ORF">JCGZ_26802</name>
</gene>
<feature type="domain" description="LRAT" evidence="1">
    <location>
        <begin position="15"/>
        <end position="136"/>
    </location>
</feature>
<evidence type="ECO:0000313" key="2">
    <source>
        <dbReference type="EMBL" id="KDP41784.1"/>
    </source>
</evidence>
<evidence type="ECO:0000259" key="1">
    <source>
        <dbReference type="PROSITE" id="PS51934"/>
    </source>
</evidence>